<comment type="caution">
    <text evidence="1">The sequence shown here is derived from an EMBL/GenBank/DDBJ whole genome shotgun (WGS) entry which is preliminary data.</text>
</comment>
<dbReference type="AlphaFoldDB" id="A0A9P6XMG5"/>
<dbReference type="PANTHER" id="PTHR40094:SF1">
    <property type="entry name" value="UBIQUITIN DOMAIN-CONTAINING PROTEIN"/>
    <property type="match status" value="1"/>
</dbReference>
<dbReference type="InterPro" id="IPR051802">
    <property type="entry name" value="YfhM-like"/>
</dbReference>
<evidence type="ECO:0000313" key="2">
    <source>
        <dbReference type="Proteomes" id="UP000740926"/>
    </source>
</evidence>
<proteinExistence type="predicted"/>
<gene>
    <name evidence="1" type="ORF">G6F50_018406</name>
</gene>
<dbReference type="EMBL" id="JAANIU010017867">
    <property type="protein sequence ID" value="KAG1526115.1"/>
    <property type="molecule type" value="Genomic_DNA"/>
</dbReference>
<keyword evidence="2" id="KW-1185">Reference proteome</keyword>
<evidence type="ECO:0000313" key="1">
    <source>
        <dbReference type="EMBL" id="KAG1526115.1"/>
    </source>
</evidence>
<reference evidence="1 2" key="1">
    <citation type="journal article" date="2020" name="Microb. Genom.">
        <title>Genetic diversity of clinical and environmental Mucorales isolates obtained from an investigation of mucormycosis cases among solid organ transplant recipients.</title>
        <authorList>
            <person name="Nguyen M.H."/>
            <person name="Kaul D."/>
            <person name="Muto C."/>
            <person name="Cheng S.J."/>
            <person name="Richter R.A."/>
            <person name="Bruno V.M."/>
            <person name="Liu G."/>
            <person name="Beyhan S."/>
            <person name="Sundermann A.J."/>
            <person name="Mounaud S."/>
            <person name="Pasculle A.W."/>
            <person name="Nierman W.C."/>
            <person name="Driscoll E."/>
            <person name="Cumbie R."/>
            <person name="Clancy C.J."/>
            <person name="Dupont C.L."/>
        </authorList>
    </citation>
    <scope>NUCLEOTIDE SEQUENCE [LARGE SCALE GENOMIC DNA]</scope>
    <source>
        <strain evidence="1 2">GL24</strain>
    </source>
</reference>
<dbReference type="PANTHER" id="PTHR40094">
    <property type="entry name" value="ALPHA-2-MACROGLOBULIN HOMOLOG"/>
    <property type="match status" value="1"/>
</dbReference>
<name>A0A9P6XMG5_9FUNG</name>
<sequence>MDGTKGKLKWGGDAAMRGDSKSLPKKVKLVDLFSGPVTLNAQGEADIPLDLPDFNGTLRLMAVAVTADNYGSTDTEMVVAAPIRWTSPT</sequence>
<dbReference type="Proteomes" id="UP000740926">
    <property type="component" value="Unassembled WGS sequence"/>
</dbReference>
<dbReference type="GO" id="GO:0004866">
    <property type="term" value="F:endopeptidase inhibitor activity"/>
    <property type="evidence" value="ECO:0007669"/>
    <property type="project" value="TreeGrafter"/>
</dbReference>
<organism evidence="1 2">
    <name type="scientific">Rhizopus delemar</name>
    <dbReference type="NCBI Taxonomy" id="936053"/>
    <lineage>
        <taxon>Eukaryota</taxon>
        <taxon>Fungi</taxon>
        <taxon>Fungi incertae sedis</taxon>
        <taxon>Mucoromycota</taxon>
        <taxon>Mucoromycotina</taxon>
        <taxon>Mucoromycetes</taxon>
        <taxon>Mucorales</taxon>
        <taxon>Mucorineae</taxon>
        <taxon>Rhizopodaceae</taxon>
        <taxon>Rhizopus</taxon>
    </lineage>
</organism>
<protein>
    <submittedName>
        <fullName evidence="1">Uncharacterized protein</fullName>
    </submittedName>
</protein>
<accession>A0A9P6XMG5</accession>